<proteinExistence type="predicted"/>
<evidence type="ECO:0000313" key="2">
    <source>
        <dbReference type="Proteomes" id="UP000824540"/>
    </source>
</evidence>
<dbReference type="Proteomes" id="UP000824540">
    <property type="component" value="Unassembled WGS sequence"/>
</dbReference>
<keyword evidence="2" id="KW-1185">Reference proteome</keyword>
<name>A0A8T2NA35_9TELE</name>
<comment type="caution">
    <text evidence="1">The sequence shown here is derived from an EMBL/GenBank/DDBJ whole genome shotgun (WGS) entry which is preliminary data.</text>
</comment>
<dbReference type="AlphaFoldDB" id="A0A8T2NA35"/>
<evidence type="ECO:0000313" key="1">
    <source>
        <dbReference type="EMBL" id="KAG9334542.1"/>
    </source>
</evidence>
<protein>
    <submittedName>
        <fullName evidence="1">Uncharacterized protein</fullName>
    </submittedName>
</protein>
<sequence length="118" mass="12807">MPIAGSMDRDSGAWLYLDKGVSTDNPAQVHCKKFESWIYLCRPLAEEEEEKRDSWAADECFLAPGASQSSKIDPDLTPRFLGKIGNNLWGAGVGGCSAGADEKTARLREAPAVMGRMT</sequence>
<dbReference type="EMBL" id="JAFBMS010000145">
    <property type="protein sequence ID" value="KAG9334542.1"/>
    <property type="molecule type" value="Genomic_DNA"/>
</dbReference>
<accession>A0A8T2NA35</accession>
<reference evidence="1" key="1">
    <citation type="thesis" date="2021" institute="BYU ScholarsArchive" country="Provo, UT, USA">
        <title>Applications of and Algorithms for Genome Assembly and Genomic Analyses with an Emphasis on Marine Teleosts.</title>
        <authorList>
            <person name="Pickett B.D."/>
        </authorList>
    </citation>
    <scope>NUCLEOTIDE SEQUENCE</scope>
    <source>
        <strain evidence="1">HI-2016</strain>
    </source>
</reference>
<gene>
    <name evidence="1" type="ORF">JZ751_007478</name>
</gene>
<organism evidence="1 2">
    <name type="scientific">Albula glossodonta</name>
    <name type="common">roundjaw bonefish</name>
    <dbReference type="NCBI Taxonomy" id="121402"/>
    <lineage>
        <taxon>Eukaryota</taxon>
        <taxon>Metazoa</taxon>
        <taxon>Chordata</taxon>
        <taxon>Craniata</taxon>
        <taxon>Vertebrata</taxon>
        <taxon>Euteleostomi</taxon>
        <taxon>Actinopterygii</taxon>
        <taxon>Neopterygii</taxon>
        <taxon>Teleostei</taxon>
        <taxon>Albuliformes</taxon>
        <taxon>Albulidae</taxon>
        <taxon>Albula</taxon>
    </lineage>
</organism>